<dbReference type="PANTHER" id="PTHR24567">
    <property type="entry name" value="CRP FAMILY TRANSCRIPTIONAL REGULATORY PROTEIN"/>
    <property type="match status" value="1"/>
</dbReference>
<dbReference type="SMART" id="SM00419">
    <property type="entry name" value="HTH_CRP"/>
    <property type="match status" value="1"/>
</dbReference>
<reference evidence="7" key="1">
    <citation type="journal article" date="2019" name="Int. J. Syst. Evol. Microbiol.">
        <title>The Global Catalogue of Microorganisms (GCM) 10K type strain sequencing project: providing services to taxonomists for standard genome sequencing and annotation.</title>
        <authorList>
            <consortium name="The Broad Institute Genomics Platform"/>
            <consortium name="The Broad Institute Genome Sequencing Center for Infectious Disease"/>
            <person name="Wu L."/>
            <person name="Ma J."/>
        </authorList>
    </citation>
    <scope>NUCLEOTIDE SEQUENCE [LARGE SCALE GENOMIC DNA]</scope>
    <source>
        <strain evidence="7">CCUG 48316</strain>
    </source>
</reference>
<dbReference type="PROSITE" id="PS51063">
    <property type="entry name" value="HTH_CRP_2"/>
    <property type="match status" value="1"/>
</dbReference>
<keyword evidence="1" id="KW-0805">Transcription regulation</keyword>
<dbReference type="SMART" id="SM00100">
    <property type="entry name" value="cNMP"/>
    <property type="match status" value="1"/>
</dbReference>
<keyword evidence="2" id="KW-0238">DNA-binding</keyword>
<evidence type="ECO:0000259" key="5">
    <source>
        <dbReference type="PROSITE" id="PS51063"/>
    </source>
</evidence>
<evidence type="ECO:0000313" key="6">
    <source>
        <dbReference type="EMBL" id="MFC6790942.1"/>
    </source>
</evidence>
<proteinExistence type="predicted"/>
<gene>
    <name evidence="6" type="ORF">ACFQE0_15760</name>
</gene>
<dbReference type="Gene3D" id="1.10.10.10">
    <property type="entry name" value="Winged helix-like DNA-binding domain superfamily/Winged helix DNA-binding domain"/>
    <property type="match status" value="1"/>
</dbReference>
<name>A0ABW2BKK4_9HYPH</name>
<dbReference type="InterPro" id="IPR012318">
    <property type="entry name" value="HTH_CRP"/>
</dbReference>
<keyword evidence="7" id="KW-1185">Reference proteome</keyword>
<dbReference type="Pfam" id="PF00027">
    <property type="entry name" value="cNMP_binding"/>
    <property type="match status" value="1"/>
</dbReference>
<dbReference type="CDD" id="cd00092">
    <property type="entry name" value="HTH_CRP"/>
    <property type="match status" value="1"/>
</dbReference>
<dbReference type="CDD" id="cd00038">
    <property type="entry name" value="CAP_ED"/>
    <property type="match status" value="1"/>
</dbReference>
<dbReference type="Proteomes" id="UP001596292">
    <property type="component" value="Unassembled WGS sequence"/>
</dbReference>
<evidence type="ECO:0000256" key="1">
    <source>
        <dbReference type="ARBA" id="ARBA00023015"/>
    </source>
</evidence>
<dbReference type="EMBL" id="JBHSWN010000001">
    <property type="protein sequence ID" value="MFC6790942.1"/>
    <property type="molecule type" value="Genomic_DNA"/>
</dbReference>
<protein>
    <submittedName>
        <fullName evidence="6">Helix-turn-helix domain-containing protein</fullName>
    </submittedName>
</protein>
<feature type="domain" description="HTH crp-type" evidence="5">
    <location>
        <begin position="147"/>
        <end position="219"/>
    </location>
</feature>
<dbReference type="Gene3D" id="2.60.120.10">
    <property type="entry name" value="Jelly Rolls"/>
    <property type="match status" value="1"/>
</dbReference>
<organism evidence="6 7">
    <name type="scientific">Methylobacterium komagatae</name>
    <dbReference type="NCBI Taxonomy" id="374425"/>
    <lineage>
        <taxon>Bacteria</taxon>
        <taxon>Pseudomonadati</taxon>
        <taxon>Pseudomonadota</taxon>
        <taxon>Alphaproteobacteria</taxon>
        <taxon>Hyphomicrobiales</taxon>
        <taxon>Methylobacteriaceae</taxon>
        <taxon>Methylobacterium</taxon>
    </lineage>
</organism>
<dbReference type="PANTHER" id="PTHR24567:SF75">
    <property type="entry name" value="FUMARATE AND NITRATE REDUCTION REGULATORY PROTEIN"/>
    <property type="match status" value="1"/>
</dbReference>
<dbReference type="InterPro" id="IPR018490">
    <property type="entry name" value="cNMP-bd_dom_sf"/>
</dbReference>
<keyword evidence="3" id="KW-0804">Transcription</keyword>
<dbReference type="InterPro" id="IPR050397">
    <property type="entry name" value="Env_Response_Regulators"/>
</dbReference>
<dbReference type="SUPFAM" id="SSF51206">
    <property type="entry name" value="cAMP-binding domain-like"/>
    <property type="match status" value="1"/>
</dbReference>
<dbReference type="RefSeq" id="WP_378971293.1">
    <property type="nucleotide sequence ID" value="NZ_JBHSWN010000001.1"/>
</dbReference>
<evidence type="ECO:0000256" key="3">
    <source>
        <dbReference type="ARBA" id="ARBA00023163"/>
    </source>
</evidence>
<evidence type="ECO:0000259" key="4">
    <source>
        <dbReference type="PROSITE" id="PS50042"/>
    </source>
</evidence>
<dbReference type="InterPro" id="IPR000595">
    <property type="entry name" value="cNMP-bd_dom"/>
</dbReference>
<dbReference type="Pfam" id="PF13545">
    <property type="entry name" value="HTH_Crp_2"/>
    <property type="match status" value="1"/>
</dbReference>
<sequence>MQTALAAVGLPPALATIPQCRTPSSPVAEAKGGFRRTVPAEDEIFADGDRAGTFYKVVSGVVRTCKLLSDGRRQIDAFHLPGDIFGLEAGAEHRVNAEAVTEARLEVYRREPRALAGDDGTLAREIVASMLKGLERAQDHMMLLGRKSARERIATFLITFSRRTACTGTAMELPMSRTDMADHLGLTVESVSRAVTQLEREGLIALPPNRRMVVLRDKAALARSPSDFGSRLVL</sequence>
<dbReference type="PRINTS" id="PR00034">
    <property type="entry name" value="HTHCRP"/>
</dbReference>
<accession>A0ABW2BKK4</accession>
<comment type="caution">
    <text evidence="6">The sequence shown here is derived from an EMBL/GenBank/DDBJ whole genome shotgun (WGS) entry which is preliminary data.</text>
</comment>
<dbReference type="PROSITE" id="PS50042">
    <property type="entry name" value="CNMP_BINDING_3"/>
    <property type="match status" value="1"/>
</dbReference>
<evidence type="ECO:0000313" key="7">
    <source>
        <dbReference type="Proteomes" id="UP001596292"/>
    </source>
</evidence>
<dbReference type="InterPro" id="IPR014710">
    <property type="entry name" value="RmlC-like_jellyroll"/>
</dbReference>
<dbReference type="InterPro" id="IPR036388">
    <property type="entry name" value="WH-like_DNA-bd_sf"/>
</dbReference>
<dbReference type="InterPro" id="IPR036390">
    <property type="entry name" value="WH_DNA-bd_sf"/>
</dbReference>
<feature type="domain" description="Cyclic nucleotide-binding" evidence="4">
    <location>
        <begin position="36"/>
        <end position="86"/>
    </location>
</feature>
<evidence type="ECO:0000256" key="2">
    <source>
        <dbReference type="ARBA" id="ARBA00023125"/>
    </source>
</evidence>
<dbReference type="SUPFAM" id="SSF46785">
    <property type="entry name" value="Winged helix' DNA-binding domain"/>
    <property type="match status" value="1"/>
</dbReference>